<name>A0ABR0ES40_ZASCE</name>
<dbReference type="PANTHER" id="PTHR11360:SF130">
    <property type="entry name" value="MAJOR FACILITATOR SUPERFAMILY (MFS) PROFILE DOMAIN-CONTAINING PROTEIN-RELATED"/>
    <property type="match status" value="1"/>
</dbReference>
<accession>A0ABR0ES40</accession>
<feature type="transmembrane region" description="Helical" evidence="4">
    <location>
        <begin position="558"/>
        <end position="576"/>
    </location>
</feature>
<gene>
    <name evidence="5" type="ORF">PRZ48_004933</name>
</gene>
<comment type="subcellular location">
    <subcellularLocation>
        <location evidence="1">Membrane</location>
        <topology evidence="1">Multi-pass membrane protein</topology>
    </subcellularLocation>
</comment>
<feature type="transmembrane region" description="Helical" evidence="4">
    <location>
        <begin position="588"/>
        <end position="607"/>
    </location>
</feature>
<feature type="transmembrane region" description="Helical" evidence="4">
    <location>
        <begin position="405"/>
        <end position="427"/>
    </location>
</feature>
<proteinExistence type="inferred from homology"/>
<feature type="transmembrane region" description="Helical" evidence="4">
    <location>
        <begin position="346"/>
        <end position="365"/>
    </location>
</feature>
<comment type="caution">
    <text evidence="5">The sequence shown here is derived from an EMBL/GenBank/DDBJ whole genome shotgun (WGS) entry which is preliminary data.</text>
</comment>
<dbReference type="Gene3D" id="1.20.1250.20">
    <property type="entry name" value="MFS general substrate transporter like domains"/>
    <property type="match status" value="1"/>
</dbReference>
<reference evidence="5 6" key="1">
    <citation type="journal article" date="2023" name="G3 (Bethesda)">
        <title>A chromosome-level genome assembly of Zasmidium syzygii isolated from banana leaves.</title>
        <authorList>
            <person name="van Westerhoven A.C."/>
            <person name="Mehrabi R."/>
            <person name="Talebi R."/>
            <person name="Steentjes M.B.F."/>
            <person name="Corcolon B."/>
            <person name="Chong P.A."/>
            <person name="Kema G.H.J."/>
            <person name="Seidl M.F."/>
        </authorList>
    </citation>
    <scope>NUCLEOTIDE SEQUENCE [LARGE SCALE GENOMIC DNA]</scope>
    <source>
        <strain evidence="5 6">P124</strain>
    </source>
</reference>
<dbReference type="EMBL" id="JAXOVC010000003">
    <property type="protein sequence ID" value="KAK4504018.1"/>
    <property type="molecule type" value="Genomic_DNA"/>
</dbReference>
<protein>
    <recommendedName>
        <fullName evidence="7">Major facilitator superfamily (MFS) profile domain-containing protein</fullName>
    </recommendedName>
</protein>
<feature type="transmembrane region" description="Helical" evidence="4">
    <location>
        <begin position="305"/>
        <end position="326"/>
    </location>
</feature>
<feature type="transmembrane region" description="Helical" evidence="4">
    <location>
        <begin position="694"/>
        <end position="713"/>
    </location>
</feature>
<feature type="compositionally biased region" description="Basic and acidic residues" evidence="3">
    <location>
        <begin position="23"/>
        <end position="36"/>
    </location>
</feature>
<feature type="transmembrane region" description="Helical" evidence="4">
    <location>
        <begin position="656"/>
        <end position="682"/>
    </location>
</feature>
<dbReference type="InterPro" id="IPR011701">
    <property type="entry name" value="MFS"/>
</dbReference>
<evidence type="ECO:0008006" key="7">
    <source>
        <dbReference type="Google" id="ProtNLM"/>
    </source>
</evidence>
<feature type="region of interest" description="Disordered" evidence="3">
    <location>
        <begin position="199"/>
        <end position="240"/>
    </location>
</feature>
<evidence type="ECO:0000313" key="5">
    <source>
        <dbReference type="EMBL" id="KAK4504018.1"/>
    </source>
</evidence>
<keyword evidence="6" id="KW-1185">Reference proteome</keyword>
<feature type="region of interest" description="Disordered" evidence="3">
    <location>
        <begin position="22"/>
        <end position="130"/>
    </location>
</feature>
<dbReference type="Pfam" id="PF07690">
    <property type="entry name" value="MFS_1"/>
    <property type="match status" value="1"/>
</dbReference>
<evidence type="ECO:0000256" key="3">
    <source>
        <dbReference type="SAM" id="MobiDB-lite"/>
    </source>
</evidence>
<evidence type="ECO:0000256" key="4">
    <source>
        <dbReference type="SAM" id="Phobius"/>
    </source>
</evidence>
<comment type="similarity">
    <text evidence="2">Belongs to the major facilitator superfamily. Monocarboxylate porter (TC 2.A.1.13) family.</text>
</comment>
<evidence type="ECO:0000256" key="1">
    <source>
        <dbReference type="ARBA" id="ARBA00004141"/>
    </source>
</evidence>
<keyword evidence="4" id="KW-0472">Membrane</keyword>
<organism evidence="5 6">
    <name type="scientific">Zasmidium cellare</name>
    <name type="common">Wine cellar mold</name>
    <name type="synonym">Racodium cellare</name>
    <dbReference type="NCBI Taxonomy" id="395010"/>
    <lineage>
        <taxon>Eukaryota</taxon>
        <taxon>Fungi</taxon>
        <taxon>Dikarya</taxon>
        <taxon>Ascomycota</taxon>
        <taxon>Pezizomycotina</taxon>
        <taxon>Dothideomycetes</taxon>
        <taxon>Dothideomycetidae</taxon>
        <taxon>Mycosphaerellales</taxon>
        <taxon>Mycosphaerellaceae</taxon>
        <taxon>Zasmidium</taxon>
    </lineage>
</organism>
<feature type="compositionally biased region" description="Basic and acidic residues" evidence="3">
    <location>
        <begin position="46"/>
        <end position="80"/>
    </location>
</feature>
<dbReference type="PANTHER" id="PTHR11360">
    <property type="entry name" value="MONOCARBOXYLATE TRANSPORTER"/>
    <property type="match status" value="1"/>
</dbReference>
<dbReference type="InterPro" id="IPR036259">
    <property type="entry name" value="MFS_trans_sf"/>
</dbReference>
<dbReference type="Proteomes" id="UP001305779">
    <property type="component" value="Unassembled WGS sequence"/>
</dbReference>
<dbReference type="InterPro" id="IPR050327">
    <property type="entry name" value="Proton-linked_MCT"/>
</dbReference>
<feature type="transmembrane region" description="Helical" evidence="4">
    <location>
        <begin position="465"/>
        <end position="485"/>
    </location>
</feature>
<evidence type="ECO:0000313" key="6">
    <source>
        <dbReference type="Proteomes" id="UP001305779"/>
    </source>
</evidence>
<feature type="compositionally biased region" description="Polar residues" evidence="3">
    <location>
        <begin position="88"/>
        <end position="100"/>
    </location>
</feature>
<dbReference type="SUPFAM" id="SSF103473">
    <property type="entry name" value="MFS general substrate transporter"/>
    <property type="match status" value="1"/>
</dbReference>
<feature type="transmembrane region" description="Helical" evidence="4">
    <location>
        <begin position="434"/>
        <end position="453"/>
    </location>
</feature>
<keyword evidence="4" id="KW-0812">Transmembrane</keyword>
<feature type="transmembrane region" description="Helical" evidence="4">
    <location>
        <begin position="522"/>
        <end position="546"/>
    </location>
</feature>
<sequence length="727" mass="79144">MDDEEWQAGKARATLEGKYLSFADKHADVDDPWRIGDDEESDEEEHGTKAKEDWRPEGPPEPLRPKRSDTMKAQEKHDITDSDDEETQGWSTAASATIKPSESIEDLQKTSNTRTNSARHSRSPPERTLSQAWTLTPSDSPYRLSWLNNRDSQTTAVPSQRGSQPEAMAGMYGNPYRTTKDLSIGTDFARSAADAVRRPSSVYQADHHRGTLQPGDSISCAPSREPSLIPAPRSTTGVSVGDRISYPPQLPPTLHTTPRCSADPLPNYQTGCPSRDVEMQPIYSVPLDKLPDEYKPPAPLNGRQAWVQALAGFLVVFNCWGISNAYGLFQAYYEQYYIPDQSPSSIAWIGSTQLCLVFGLGVPIGRLVDKGYFPIVFHLGVVITWLGLLFTSFCTSLPTLWLTQGFITGIGMGMAFCSGLVALMTWFDEKHIGMAMGFCAVGSCVGGIVYVLVARTLLVSVGFGWTMRVLALIAALTLAPVHFIFRMRQQRHRDSHLGHRTSRVSPPSPTRKSSWRAFTEPAYLLVATGMFFSFLGVYFGFVYIISYGSVVLQMSHTAATNLLIFMLLANIPGRLLPGLLSDKCIGPLNTIIPSLFLSSAVVGLWAASESNTAALTAIACYYGFVSAGVQALYAPTMYSFCVEKRGNGEEVGTDKIGVRAGGISTCIGLACLFGTPIGGALISERMDRGLGQPYLGAQIFAAVCLLMGGFLLLGSRVAKVGFAARRV</sequence>
<keyword evidence="4" id="KW-1133">Transmembrane helix</keyword>
<evidence type="ECO:0000256" key="2">
    <source>
        <dbReference type="ARBA" id="ARBA00006727"/>
    </source>
</evidence>
<feature type="transmembrane region" description="Helical" evidence="4">
    <location>
        <begin position="372"/>
        <end position="393"/>
    </location>
</feature>
<feature type="transmembrane region" description="Helical" evidence="4">
    <location>
        <begin position="613"/>
        <end position="635"/>
    </location>
</feature>